<gene>
    <name evidence="2" type="ORF">B5F11_04085</name>
</gene>
<sequence length="243" mass="28046">MSTEIEIKKMARESFIGIYEKDGYSALKTAVQDFIARKTFKGMDPNVRNILKGECAEILITARIKDMQENTDVETFSVKGLCFTKLGSDYTTELDLTLFTPRRIYLFECKSYNGKKTLTREGYLKGRFSEIDVYAQSKLHAEFLWSRIGQCHIGKVNKSDPAFQMILMDVSDGVCEDLREPKYRRVLQYLNVDTLDNWFRGVEKEIQTGTAQWDIMRLYDVVGELHKNSAKMFQKHLAQNGGK</sequence>
<dbReference type="Pfam" id="PF08378">
    <property type="entry name" value="NERD"/>
    <property type="match status" value="1"/>
</dbReference>
<protein>
    <recommendedName>
        <fullName evidence="1">NERD domain-containing protein</fullName>
    </recommendedName>
</protein>
<dbReference type="EMBL" id="NFKP01000003">
    <property type="protein sequence ID" value="OUP70629.1"/>
    <property type="molecule type" value="Genomic_DNA"/>
</dbReference>
<evidence type="ECO:0000259" key="1">
    <source>
        <dbReference type="Pfam" id="PF08378"/>
    </source>
</evidence>
<comment type="caution">
    <text evidence="2">The sequence shown here is derived from an EMBL/GenBank/DDBJ whole genome shotgun (WGS) entry which is preliminary data.</text>
</comment>
<evidence type="ECO:0000313" key="2">
    <source>
        <dbReference type="EMBL" id="OUP70629.1"/>
    </source>
</evidence>
<dbReference type="AlphaFoldDB" id="A0A1Y4MR40"/>
<organism evidence="2 3">
    <name type="scientific">Anaerotruncus colihominis</name>
    <dbReference type="NCBI Taxonomy" id="169435"/>
    <lineage>
        <taxon>Bacteria</taxon>
        <taxon>Bacillati</taxon>
        <taxon>Bacillota</taxon>
        <taxon>Clostridia</taxon>
        <taxon>Eubacteriales</taxon>
        <taxon>Oscillospiraceae</taxon>
        <taxon>Anaerotruncus</taxon>
    </lineage>
</organism>
<dbReference type="InterPro" id="IPR011528">
    <property type="entry name" value="NERD"/>
</dbReference>
<dbReference type="Proteomes" id="UP000196386">
    <property type="component" value="Unassembled WGS sequence"/>
</dbReference>
<name>A0A1Y4MR40_9FIRM</name>
<accession>A0A1Y4MR40</accession>
<dbReference type="RefSeq" id="WP_087299770.1">
    <property type="nucleotide sequence ID" value="NZ_NFKP01000003.1"/>
</dbReference>
<evidence type="ECO:0000313" key="3">
    <source>
        <dbReference type="Proteomes" id="UP000196386"/>
    </source>
</evidence>
<proteinExistence type="predicted"/>
<reference evidence="3" key="1">
    <citation type="submission" date="2017-04" db="EMBL/GenBank/DDBJ databases">
        <title>Function of individual gut microbiota members based on whole genome sequencing of pure cultures obtained from chicken caecum.</title>
        <authorList>
            <person name="Medvecky M."/>
            <person name="Cejkova D."/>
            <person name="Polansky O."/>
            <person name="Karasova D."/>
            <person name="Kubasova T."/>
            <person name="Cizek A."/>
            <person name="Rychlik I."/>
        </authorList>
    </citation>
    <scope>NUCLEOTIDE SEQUENCE [LARGE SCALE GENOMIC DNA]</scope>
    <source>
        <strain evidence="3">An175</strain>
    </source>
</reference>
<feature type="domain" description="NERD" evidence="1">
    <location>
        <begin position="86"/>
        <end position="148"/>
    </location>
</feature>